<accession>A0A4Y2MMK9</accession>
<proteinExistence type="predicted"/>
<evidence type="ECO:0000313" key="2">
    <source>
        <dbReference type="EMBL" id="GBN28385.1"/>
    </source>
</evidence>
<feature type="region of interest" description="Disordered" evidence="1">
    <location>
        <begin position="1"/>
        <end position="24"/>
    </location>
</feature>
<dbReference type="AlphaFoldDB" id="A0A4Y2MMK9"/>
<comment type="caution">
    <text evidence="2">The sequence shown here is derived from an EMBL/GenBank/DDBJ whole genome shotgun (WGS) entry which is preliminary data.</text>
</comment>
<reference evidence="2 3" key="1">
    <citation type="journal article" date="2019" name="Sci. Rep.">
        <title>Orb-weaving spider Araneus ventricosus genome elucidates the spidroin gene catalogue.</title>
        <authorList>
            <person name="Kono N."/>
            <person name="Nakamura H."/>
            <person name="Ohtoshi R."/>
            <person name="Moran D.A.P."/>
            <person name="Shinohara A."/>
            <person name="Yoshida Y."/>
            <person name="Fujiwara M."/>
            <person name="Mori M."/>
            <person name="Tomita M."/>
            <person name="Arakawa K."/>
        </authorList>
    </citation>
    <scope>NUCLEOTIDE SEQUENCE [LARGE SCALE GENOMIC DNA]</scope>
</reference>
<gene>
    <name evidence="2" type="ORF">AVEN_155416_1</name>
</gene>
<keyword evidence="3" id="KW-1185">Reference proteome</keyword>
<protein>
    <submittedName>
        <fullName evidence="2">Uncharacterized protein</fullName>
    </submittedName>
</protein>
<sequence length="161" mass="17593">MPGSVQLQGGTWWPNGKATALGPEGSRLETRFHPNSTVLGLLHASVQTPSRWCASRKLVEGKGVQARARTDASVTAKAAAVRRHMTPCSLMALFTLARQSFVSGSRRVRILVCQWDRSGFDGKSSQCYRNKLQCSDVKSFASGIRPRWMAVSEAESVLEGK</sequence>
<evidence type="ECO:0000256" key="1">
    <source>
        <dbReference type="SAM" id="MobiDB-lite"/>
    </source>
</evidence>
<dbReference type="Proteomes" id="UP000499080">
    <property type="component" value="Unassembled WGS sequence"/>
</dbReference>
<dbReference type="EMBL" id="BGPR01007635">
    <property type="protein sequence ID" value="GBN28385.1"/>
    <property type="molecule type" value="Genomic_DNA"/>
</dbReference>
<name>A0A4Y2MMK9_ARAVE</name>
<organism evidence="2 3">
    <name type="scientific">Araneus ventricosus</name>
    <name type="common">Orbweaver spider</name>
    <name type="synonym">Epeira ventricosa</name>
    <dbReference type="NCBI Taxonomy" id="182803"/>
    <lineage>
        <taxon>Eukaryota</taxon>
        <taxon>Metazoa</taxon>
        <taxon>Ecdysozoa</taxon>
        <taxon>Arthropoda</taxon>
        <taxon>Chelicerata</taxon>
        <taxon>Arachnida</taxon>
        <taxon>Araneae</taxon>
        <taxon>Araneomorphae</taxon>
        <taxon>Entelegynae</taxon>
        <taxon>Araneoidea</taxon>
        <taxon>Araneidae</taxon>
        <taxon>Araneus</taxon>
    </lineage>
</organism>
<evidence type="ECO:0000313" key="3">
    <source>
        <dbReference type="Proteomes" id="UP000499080"/>
    </source>
</evidence>